<keyword evidence="4 12" id="KW-0963">Cytoplasm</keyword>
<feature type="coiled-coil region" evidence="15">
    <location>
        <begin position="32"/>
        <end position="106"/>
    </location>
</feature>
<dbReference type="InterPro" id="IPR002317">
    <property type="entry name" value="Ser-tRNA-ligase_type_1"/>
</dbReference>
<comment type="domain">
    <text evidence="12">Consists of two distinct domains, a catalytic core and a N-terminal extension that is involved in tRNA binding.</text>
</comment>
<dbReference type="InterPro" id="IPR002314">
    <property type="entry name" value="aa-tRNA-synt_IIb"/>
</dbReference>
<feature type="binding site" evidence="12 14">
    <location>
        <begin position="261"/>
        <end position="263"/>
    </location>
    <ligand>
        <name>ATP</name>
        <dbReference type="ChEBI" id="CHEBI:30616"/>
    </ligand>
</feature>
<dbReference type="InterPro" id="IPR045864">
    <property type="entry name" value="aa-tRNA-synth_II/BPL/LPL"/>
</dbReference>
<gene>
    <name evidence="12 17" type="primary">serS</name>
    <name evidence="17" type="ORF">SALLE_v1c00050</name>
</gene>
<protein>
    <recommendedName>
        <fullName evidence="12">Serine--tRNA ligase</fullName>
        <ecNumber evidence="12">6.1.1.11</ecNumber>
    </recommendedName>
    <alternativeName>
        <fullName evidence="12">Seryl-tRNA synthetase</fullName>
        <shortName evidence="12">SerRS</shortName>
    </alternativeName>
    <alternativeName>
        <fullName evidence="12">Seryl-tRNA(Ser/Sec) synthetase</fullName>
    </alternativeName>
</protein>
<dbReference type="OrthoDB" id="9804647at2"/>
<evidence type="ECO:0000256" key="3">
    <source>
        <dbReference type="ARBA" id="ARBA00010728"/>
    </source>
</evidence>
<comment type="pathway">
    <text evidence="2 12">Aminoacyl-tRNA biosynthesis; selenocysteinyl-tRNA(Sec) biosynthesis; L-seryl-tRNA(Sec) from L-serine and tRNA(Sec): step 1/1.</text>
</comment>
<dbReference type="SUPFAM" id="SSF46589">
    <property type="entry name" value="tRNA-binding arm"/>
    <property type="match status" value="1"/>
</dbReference>
<evidence type="ECO:0000256" key="8">
    <source>
        <dbReference type="ARBA" id="ARBA00022917"/>
    </source>
</evidence>
<comment type="subunit">
    <text evidence="12">Homodimer. The tRNA molecule binds across the dimer.</text>
</comment>
<dbReference type="PANTHER" id="PTHR43697">
    <property type="entry name" value="SERYL-TRNA SYNTHETASE"/>
    <property type="match status" value="1"/>
</dbReference>
<dbReference type="Gene3D" id="1.10.287.40">
    <property type="entry name" value="Serine-tRNA synthetase, tRNA binding domain"/>
    <property type="match status" value="1"/>
</dbReference>
<sequence>MLDINKIETELKYYTTQLNKRSGDFTKVLQEAVKKNSSRKEHLRQVEELKAEKNQISKLIPSLMKDKKTKEVEDCKTKVTKINLDIDKLDKKVQELETELNNAMLQIPNIPHEKIVEGADEDSNLEIKKNNLMPIKKHDMAHWDIATKWNIADFDLGAKISGSRFVVYKSLGAQLIRAIIDVLLKHHSKNGYQEFYLPLIVNEINMVGTGQLPKFAEDAYKVGDQYLIPTAEVPLTNIHRDEILNADQLPLKYTAYTQCFRQEAGSAGRDTKGIIRLHQFNKVELVKIVHPSESMNELEKLLKDAEDILNLFKLPYRVVELCSGDIGFSATKTYDLEVWFPSQNKYREISSCSNCGDFQARRMKTRFKSEKGNEFVHTLNGSGLAIDRLIAAILENYWEDDKLLIPEVLKPYFDNKEYF</sequence>
<evidence type="ECO:0000256" key="9">
    <source>
        <dbReference type="ARBA" id="ARBA00023146"/>
    </source>
</evidence>
<feature type="binding site" evidence="13">
    <location>
        <position position="380"/>
    </location>
    <ligand>
        <name>L-serine</name>
        <dbReference type="ChEBI" id="CHEBI:33384"/>
    </ligand>
</feature>
<comment type="catalytic activity">
    <reaction evidence="11 12">
        <text>tRNA(Ser) + L-serine + ATP = L-seryl-tRNA(Ser) + AMP + diphosphate + H(+)</text>
        <dbReference type="Rhea" id="RHEA:12292"/>
        <dbReference type="Rhea" id="RHEA-COMP:9669"/>
        <dbReference type="Rhea" id="RHEA-COMP:9703"/>
        <dbReference type="ChEBI" id="CHEBI:15378"/>
        <dbReference type="ChEBI" id="CHEBI:30616"/>
        <dbReference type="ChEBI" id="CHEBI:33019"/>
        <dbReference type="ChEBI" id="CHEBI:33384"/>
        <dbReference type="ChEBI" id="CHEBI:78442"/>
        <dbReference type="ChEBI" id="CHEBI:78533"/>
        <dbReference type="ChEBI" id="CHEBI:456215"/>
        <dbReference type="EC" id="6.1.1.11"/>
    </reaction>
</comment>
<evidence type="ECO:0000259" key="16">
    <source>
        <dbReference type="PROSITE" id="PS50862"/>
    </source>
</evidence>
<keyword evidence="5 12" id="KW-0436">Ligase</keyword>
<feature type="binding site" evidence="12 13">
    <location>
        <position position="284"/>
    </location>
    <ligand>
        <name>L-serine</name>
        <dbReference type="ChEBI" id="CHEBI:33384"/>
    </ligand>
</feature>
<dbReference type="AlphaFoldDB" id="A0A345Z252"/>
<dbReference type="PRINTS" id="PR00981">
    <property type="entry name" value="TRNASYNTHSER"/>
</dbReference>
<dbReference type="Pfam" id="PF00587">
    <property type="entry name" value="tRNA-synt_2b"/>
    <property type="match status" value="1"/>
</dbReference>
<dbReference type="GO" id="GO:0005737">
    <property type="term" value="C:cytoplasm"/>
    <property type="evidence" value="ECO:0007669"/>
    <property type="project" value="UniProtKB-SubCell"/>
</dbReference>
<evidence type="ECO:0000256" key="13">
    <source>
        <dbReference type="PIRSR" id="PIRSR001529-1"/>
    </source>
</evidence>
<dbReference type="UniPathway" id="UPA00906">
    <property type="reaction ID" value="UER00895"/>
</dbReference>
<keyword evidence="6 12" id="KW-0547">Nucleotide-binding</keyword>
<dbReference type="EMBL" id="CP031376">
    <property type="protein sequence ID" value="AXK50681.1"/>
    <property type="molecule type" value="Genomic_DNA"/>
</dbReference>
<dbReference type="InterPro" id="IPR042103">
    <property type="entry name" value="SerRS_1_N_sf"/>
</dbReference>
<dbReference type="InterPro" id="IPR033729">
    <property type="entry name" value="SerRS_core"/>
</dbReference>
<evidence type="ECO:0000256" key="7">
    <source>
        <dbReference type="ARBA" id="ARBA00022840"/>
    </source>
</evidence>
<keyword evidence="7 12" id="KW-0067">ATP-binding</keyword>
<comment type="caution">
    <text evidence="12">Lacks conserved residue(s) required for the propagation of feature annotation.</text>
</comment>
<feature type="domain" description="Aminoacyl-transfer RNA synthetases class-II family profile" evidence="16">
    <location>
        <begin position="175"/>
        <end position="406"/>
    </location>
</feature>
<dbReference type="SUPFAM" id="SSF55681">
    <property type="entry name" value="Class II aaRS and biotin synthetases"/>
    <property type="match status" value="1"/>
</dbReference>
<dbReference type="HAMAP" id="MF_00176">
    <property type="entry name" value="Ser_tRNA_synth_type1"/>
    <property type="match status" value="1"/>
</dbReference>
<comment type="function">
    <text evidence="12">Catalyzes the attachment of serine to tRNA(Ser). Is also able to aminoacylate tRNA(Sec) with serine, to form the misacylated tRNA L-seryl-tRNA(Sec), which will be further converted into selenocysteinyl-tRNA(Sec).</text>
</comment>
<dbReference type="GO" id="GO:0016260">
    <property type="term" value="P:selenocysteine biosynthetic process"/>
    <property type="evidence" value="ECO:0007669"/>
    <property type="project" value="UniProtKB-UniRule"/>
</dbReference>
<dbReference type="CDD" id="cd00770">
    <property type="entry name" value="SerRS_core"/>
    <property type="match status" value="1"/>
</dbReference>
<evidence type="ECO:0000256" key="1">
    <source>
        <dbReference type="ARBA" id="ARBA00004496"/>
    </source>
</evidence>
<comment type="catalytic activity">
    <reaction evidence="10 12">
        <text>tRNA(Sec) + L-serine + ATP = L-seryl-tRNA(Sec) + AMP + diphosphate + H(+)</text>
        <dbReference type="Rhea" id="RHEA:42580"/>
        <dbReference type="Rhea" id="RHEA-COMP:9742"/>
        <dbReference type="Rhea" id="RHEA-COMP:10128"/>
        <dbReference type="ChEBI" id="CHEBI:15378"/>
        <dbReference type="ChEBI" id="CHEBI:30616"/>
        <dbReference type="ChEBI" id="CHEBI:33019"/>
        <dbReference type="ChEBI" id="CHEBI:33384"/>
        <dbReference type="ChEBI" id="CHEBI:78442"/>
        <dbReference type="ChEBI" id="CHEBI:78533"/>
        <dbReference type="ChEBI" id="CHEBI:456215"/>
        <dbReference type="EC" id="6.1.1.11"/>
    </reaction>
</comment>
<dbReference type="RefSeq" id="WP_115557612.1">
    <property type="nucleotide sequence ID" value="NZ_CP031376.1"/>
</dbReference>
<keyword evidence="18" id="KW-1185">Reference proteome</keyword>
<dbReference type="GO" id="GO:0004828">
    <property type="term" value="F:serine-tRNA ligase activity"/>
    <property type="evidence" value="ECO:0007669"/>
    <property type="project" value="UniProtKB-UniRule"/>
</dbReference>
<dbReference type="InterPro" id="IPR010978">
    <property type="entry name" value="tRNA-bd_arm"/>
</dbReference>
<dbReference type="InterPro" id="IPR006195">
    <property type="entry name" value="aa-tRNA-synth_II"/>
</dbReference>
<evidence type="ECO:0000256" key="6">
    <source>
        <dbReference type="ARBA" id="ARBA00022741"/>
    </source>
</evidence>
<comment type="subcellular location">
    <subcellularLocation>
        <location evidence="1 12">Cytoplasm</location>
    </subcellularLocation>
</comment>
<dbReference type="EC" id="6.1.1.11" evidence="12"/>
<dbReference type="InterPro" id="IPR015866">
    <property type="entry name" value="Ser-tRNA-synth_1_N"/>
</dbReference>
<dbReference type="PIRSF" id="PIRSF001529">
    <property type="entry name" value="Ser-tRNA-synth_IIa"/>
    <property type="match status" value="1"/>
</dbReference>
<evidence type="ECO:0000256" key="12">
    <source>
        <dbReference type="HAMAP-Rule" id="MF_00176"/>
    </source>
</evidence>
<proteinExistence type="inferred from homology"/>
<name>A0A345Z252_9MOLU</name>
<keyword evidence="8 12" id="KW-0648">Protein biosynthesis</keyword>
<comment type="similarity">
    <text evidence="3 12">Belongs to the class-II aminoacyl-tRNA synthetase family. Type-1 seryl-tRNA synthetase subfamily.</text>
</comment>
<accession>A0A345Z252</accession>
<evidence type="ECO:0000256" key="14">
    <source>
        <dbReference type="PIRSR" id="PIRSR001529-2"/>
    </source>
</evidence>
<reference evidence="17 18" key="1">
    <citation type="submission" date="2018-07" db="EMBL/GenBank/DDBJ databases">
        <title>Complete genome sequence of Spiroplasma alleghenense PLHS-1 (ATCC 51752).</title>
        <authorList>
            <person name="Chou L."/>
            <person name="Lee T.-Y."/>
            <person name="Tsai Y.-M."/>
            <person name="Kuo C.-H."/>
        </authorList>
    </citation>
    <scope>NUCLEOTIDE SEQUENCE [LARGE SCALE GENOMIC DNA]</scope>
    <source>
        <strain evidence="17 18">PLHS-1</strain>
    </source>
</reference>
<dbReference type="PROSITE" id="PS50862">
    <property type="entry name" value="AA_TRNA_LIGASE_II"/>
    <property type="match status" value="1"/>
</dbReference>
<evidence type="ECO:0000256" key="2">
    <source>
        <dbReference type="ARBA" id="ARBA00005045"/>
    </source>
</evidence>
<evidence type="ECO:0000256" key="10">
    <source>
        <dbReference type="ARBA" id="ARBA00047929"/>
    </source>
</evidence>
<evidence type="ECO:0000256" key="15">
    <source>
        <dbReference type="SAM" id="Coils"/>
    </source>
</evidence>
<dbReference type="KEGG" id="salx:SALLE_v1c00050"/>
<evidence type="ECO:0000313" key="18">
    <source>
        <dbReference type="Proteomes" id="UP000254792"/>
    </source>
</evidence>
<keyword evidence="9 12" id="KW-0030">Aminoacyl-tRNA synthetase</keyword>
<feature type="binding site" evidence="12">
    <location>
        <begin position="230"/>
        <end position="232"/>
    </location>
    <ligand>
        <name>L-serine</name>
        <dbReference type="ChEBI" id="CHEBI:33384"/>
    </ligand>
</feature>
<evidence type="ECO:0000256" key="11">
    <source>
        <dbReference type="ARBA" id="ARBA00048823"/>
    </source>
</evidence>
<dbReference type="NCBIfam" id="TIGR00414">
    <property type="entry name" value="serS"/>
    <property type="match status" value="1"/>
</dbReference>
<dbReference type="PANTHER" id="PTHR43697:SF1">
    <property type="entry name" value="SERINE--TRNA LIGASE"/>
    <property type="match status" value="1"/>
</dbReference>
<dbReference type="GO" id="GO:0006434">
    <property type="term" value="P:seryl-tRNA aminoacylation"/>
    <property type="evidence" value="ECO:0007669"/>
    <property type="project" value="UniProtKB-UniRule"/>
</dbReference>
<evidence type="ECO:0000256" key="5">
    <source>
        <dbReference type="ARBA" id="ARBA00022598"/>
    </source>
</evidence>
<dbReference type="Pfam" id="PF02403">
    <property type="entry name" value="Seryl_tRNA_N"/>
    <property type="match status" value="1"/>
</dbReference>
<evidence type="ECO:0000256" key="4">
    <source>
        <dbReference type="ARBA" id="ARBA00022490"/>
    </source>
</evidence>
<keyword evidence="15" id="KW-0175">Coiled coil</keyword>
<evidence type="ECO:0000313" key="17">
    <source>
        <dbReference type="EMBL" id="AXK50681.1"/>
    </source>
</evidence>
<feature type="binding site" evidence="13">
    <location>
        <position position="230"/>
    </location>
    <ligand>
        <name>L-serine</name>
        <dbReference type="ChEBI" id="CHEBI:33384"/>
    </ligand>
</feature>
<dbReference type="Gene3D" id="3.30.930.10">
    <property type="entry name" value="Bira Bifunctional Protein, Domain 2"/>
    <property type="match status" value="1"/>
</dbReference>
<feature type="binding site" evidence="13">
    <location>
        <position position="261"/>
    </location>
    <ligand>
        <name>L-serine</name>
        <dbReference type="ChEBI" id="CHEBI:33384"/>
    </ligand>
</feature>
<organism evidence="17 18">
    <name type="scientific">Spiroplasma alleghenense</name>
    <dbReference type="NCBI Taxonomy" id="216931"/>
    <lineage>
        <taxon>Bacteria</taxon>
        <taxon>Bacillati</taxon>
        <taxon>Mycoplasmatota</taxon>
        <taxon>Mollicutes</taxon>
        <taxon>Entomoplasmatales</taxon>
        <taxon>Spiroplasmataceae</taxon>
        <taxon>Spiroplasma</taxon>
    </lineage>
</organism>
<feature type="binding site" evidence="12 14">
    <location>
        <begin position="348"/>
        <end position="351"/>
    </location>
    <ligand>
        <name>ATP</name>
        <dbReference type="ChEBI" id="CHEBI:30616"/>
    </ligand>
</feature>
<dbReference type="GO" id="GO:0005524">
    <property type="term" value="F:ATP binding"/>
    <property type="evidence" value="ECO:0007669"/>
    <property type="project" value="UniProtKB-UniRule"/>
</dbReference>
<dbReference type="Proteomes" id="UP000254792">
    <property type="component" value="Chromosome"/>
</dbReference>
<feature type="binding site" evidence="12">
    <location>
        <position position="382"/>
    </location>
    <ligand>
        <name>L-serine</name>
        <dbReference type="ChEBI" id="CHEBI:33384"/>
    </ligand>
</feature>